<organism evidence="6 7">
    <name type="scientific">Aureimonas altamirensis DSM 21988</name>
    <dbReference type="NCBI Taxonomy" id="1121026"/>
    <lineage>
        <taxon>Bacteria</taxon>
        <taxon>Pseudomonadati</taxon>
        <taxon>Pseudomonadota</taxon>
        <taxon>Alphaproteobacteria</taxon>
        <taxon>Hyphomicrobiales</taxon>
        <taxon>Aurantimonadaceae</taxon>
        <taxon>Aureimonas</taxon>
    </lineage>
</organism>
<dbReference type="EMBL" id="FQZC01000002">
    <property type="protein sequence ID" value="SHJ10036.1"/>
    <property type="molecule type" value="Genomic_DNA"/>
</dbReference>
<dbReference type="InterPro" id="IPR017937">
    <property type="entry name" value="Thioredoxin_CS"/>
</dbReference>
<keyword evidence="3" id="KW-0676">Redox-active center</keyword>
<keyword evidence="4" id="KW-0472">Membrane</keyword>
<dbReference type="Gene3D" id="3.40.30.10">
    <property type="entry name" value="Glutaredoxin"/>
    <property type="match status" value="1"/>
</dbReference>
<comment type="caution">
    <text evidence="6">The sequence shown here is derived from an EMBL/GenBank/DDBJ whole genome shotgun (WGS) entry which is preliminary data.</text>
</comment>
<dbReference type="Pfam" id="PF08534">
    <property type="entry name" value="Redoxin"/>
    <property type="match status" value="1"/>
</dbReference>
<dbReference type="PROSITE" id="PS51352">
    <property type="entry name" value="THIOREDOXIN_2"/>
    <property type="match status" value="1"/>
</dbReference>
<gene>
    <name evidence="6" type="ORF">SAMN02745911_1674</name>
</gene>
<comment type="subcellular location">
    <subcellularLocation>
        <location evidence="1">Cell envelope</location>
    </subcellularLocation>
</comment>
<keyword evidence="2" id="KW-0201">Cytochrome c-type biogenesis</keyword>
<evidence type="ECO:0000259" key="5">
    <source>
        <dbReference type="PROSITE" id="PS51352"/>
    </source>
</evidence>
<dbReference type="InterPro" id="IPR050553">
    <property type="entry name" value="Thioredoxin_ResA/DsbE_sf"/>
</dbReference>
<dbReference type="RefSeq" id="WP_082646869.1">
    <property type="nucleotide sequence ID" value="NZ_FQZC01000002.1"/>
</dbReference>
<feature type="transmembrane region" description="Helical" evidence="4">
    <location>
        <begin position="20"/>
        <end position="41"/>
    </location>
</feature>
<evidence type="ECO:0000313" key="6">
    <source>
        <dbReference type="EMBL" id="SHJ10036.1"/>
    </source>
</evidence>
<dbReference type="InterPro" id="IPR013766">
    <property type="entry name" value="Thioredoxin_domain"/>
</dbReference>
<dbReference type="Proteomes" id="UP000184290">
    <property type="component" value="Unassembled WGS sequence"/>
</dbReference>
<keyword evidence="6" id="KW-0413">Isomerase</keyword>
<dbReference type="InterPro" id="IPR013740">
    <property type="entry name" value="Redoxin"/>
</dbReference>
<keyword evidence="4" id="KW-1133">Transmembrane helix</keyword>
<dbReference type="InterPro" id="IPR036249">
    <property type="entry name" value="Thioredoxin-like_sf"/>
</dbReference>
<evidence type="ECO:0000256" key="1">
    <source>
        <dbReference type="ARBA" id="ARBA00004196"/>
    </source>
</evidence>
<dbReference type="PANTHER" id="PTHR42852">
    <property type="entry name" value="THIOL:DISULFIDE INTERCHANGE PROTEIN DSBE"/>
    <property type="match status" value="1"/>
</dbReference>
<dbReference type="PANTHER" id="PTHR42852:SF13">
    <property type="entry name" value="PROTEIN DIPZ"/>
    <property type="match status" value="1"/>
</dbReference>
<dbReference type="SUPFAM" id="SSF52833">
    <property type="entry name" value="Thioredoxin-like"/>
    <property type="match status" value="1"/>
</dbReference>
<dbReference type="GO" id="GO:0016853">
    <property type="term" value="F:isomerase activity"/>
    <property type="evidence" value="ECO:0007669"/>
    <property type="project" value="UniProtKB-KW"/>
</dbReference>
<evidence type="ECO:0000313" key="7">
    <source>
        <dbReference type="Proteomes" id="UP000184290"/>
    </source>
</evidence>
<dbReference type="PROSITE" id="PS00194">
    <property type="entry name" value="THIOREDOXIN_1"/>
    <property type="match status" value="1"/>
</dbReference>
<evidence type="ECO:0000256" key="2">
    <source>
        <dbReference type="ARBA" id="ARBA00022748"/>
    </source>
</evidence>
<reference evidence="6 7" key="1">
    <citation type="submission" date="2016-11" db="EMBL/GenBank/DDBJ databases">
        <authorList>
            <person name="Varghese N."/>
            <person name="Submissions S."/>
        </authorList>
    </citation>
    <scope>NUCLEOTIDE SEQUENCE [LARGE SCALE GENOMIC DNA]</scope>
    <source>
        <strain evidence="6 7">DSM 21988</strain>
    </source>
</reference>
<accession>A0ABY1IFJ8</accession>
<proteinExistence type="predicted"/>
<feature type="domain" description="Thioredoxin" evidence="5">
    <location>
        <begin position="66"/>
        <end position="223"/>
    </location>
</feature>
<protein>
    <submittedName>
        <fullName evidence="6">Thiol-disulfide isomerase or thioredoxin</fullName>
    </submittedName>
</protein>
<keyword evidence="4" id="KW-0812">Transmembrane</keyword>
<dbReference type="CDD" id="cd02966">
    <property type="entry name" value="TlpA_like_family"/>
    <property type="match status" value="1"/>
</dbReference>
<sequence length="226" mass="23768">MQSSPQQPSPGKEPRKRSLFSFGTLALFAGVAAGAFGVYVIESRSGNEVAGNCPVDDQLKARIDAAARGEVAAMVAMDTPFDATALAFKDADGVQTSIGAMAGQTLLVNLWATWCVPCRVEMPELDRLQAEAGSDAFAVVPINLDLGESDKPQAFYDEIGLTHLPMYRDETLKLFNDLKGNGVAFGMPVTMLVDSTGCARGVMNGPAEWAGADARALIDAFMSAGG</sequence>
<dbReference type="NCBIfam" id="NF047696">
    <property type="entry name" value="ThlDiSintTplARhiz"/>
    <property type="match status" value="1"/>
</dbReference>
<keyword evidence="7" id="KW-1185">Reference proteome</keyword>
<evidence type="ECO:0000256" key="4">
    <source>
        <dbReference type="SAM" id="Phobius"/>
    </source>
</evidence>
<evidence type="ECO:0000256" key="3">
    <source>
        <dbReference type="ARBA" id="ARBA00023284"/>
    </source>
</evidence>
<name>A0ABY1IFJ8_9HYPH</name>